<evidence type="ECO:0000313" key="2">
    <source>
        <dbReference type="EMBL" id="KZE64058.1"/>
    </source>
</evidence>
<gene>
    <name evidence="2" type="ORF">AWM68_13200</name>
</gene>
<feature type="coiled-coil region" evidence="1">
    <location>
        <begin position="76"/>
        <end position="208"/>
    </location>
</feature>
<organism evidence="2 3">
    <name type="scientific">Fictibacillus phosphorivorans</name>
    <dbReference type="NCBI Taxonomy" id="1221500"/>
    <lineage>
        <taxon>Bacteria</taxon>
        <taxon>Bacillati</taxon>
        <taxon>Bacillota</taxon>
        <taxon>Bacilli</taxon>
        <taxon>Bacillales</taxon>
        <taxon>Fictibacillaceae</taxon>
        <taxon>Fictibacillus</taxon>
    </lineage>
</organism>
<sequence length="333" mass="36427">MGVLSTKVAASVLATSVVVGGVMFTGGDTINTVKDQLDSLKNKVIQYETNEGSLLGKISLIKADATDKLTTANTIIQKAKSDINTLNAQKQLLEDEISSLQNEIIGLKKDVEKLTLDLNSTKDKLTAANLTIAEKEKMLADKEAELSRVNNELTTLEGTYNSLVAEYNALVTTSEANATEANRANSEITKANDKVAELKTKSEEIKTATDAAQPLTTEELNSISTVNQPDVFASELVVQKLNLTFVQNGNTDNFKNQHPDLNIQEGDRVWKVTNENSFEVHITYGLYGGENKTSIAKPGQSFYLTEQGGTMIIKWKNENDVWQQVTKAGDYNK</sequence>
<dbReference type="SUPFAM" id="SSF58100">
    <property type="entry name" value="Bacterial hemolysins"/>
    <property type="match status" value="1"/>
</dbReference>
<reference evidence="3" key="1">
    <citation type="submission" date="2016-01" db="EMBL/GenBank/DDBJ databases">
        <title>Draft genome of Chromobacterium sp. F49.</title>
        <authorList>
            <person name="Hong K.W."/>
        </authorList>
    </citation>
    <scope>NUCLEOTIDE SEQUENCE [LARGE SCALE GENOMIC DNA]</scope>
    <source>
        <strain evidence="3">P7IIIA</strain>
    </source>
</reference>
<evidence type="ECO:0000313" key="3">
    <source>
        <dbReference type="Proteomes" id="UP000076567"/>
    </source>
</evidence>
<keyword evidence="3" id="KW-1185">Reference proteome</keyword>
<dbReference type="AlphaFoldDB" id="A0A163PSG7"/>
<dbReference type="OrthoDB" id="2880256at2"/>
<protein>
    <submittedName>
        <fullName evidence="2">Uncharacterized protein</fullName>
    </submittedName>
</protein>
<name>A0A163PSG7_9BACL</name>
<comment type="caution">
    <text evidence="2">The sequence shown here is derived from an EMBL/GenBank/DDBJ whole genome shotgun (WGS) entry which is preliminary data.</text>
</comment>
<dbReference type="Proteomes" id="UP000076567">
    <property type="component" value="Unassembled WGS sequence"/>
</dbReference>
<keyword evidence="1" id="KW-0175">Coiled coil</keyword>
<proteinExistence type="predicted"/>
<dbReference type="EMBL" id="LRFC01000038">
    <property type="protein sequence ID" value="KZE64058.1"/>
    <property type="molecule type" value="Genomic_DNA"/>
</dbReference>
<dbReference type="Gene3D" id="1.10.287.1490">
    <property type="match status" value="1"/>
</dbReference>
<accession>A0A163PSG7</accession>
<dbReference type="RefSeq" id="WP_066245046.1">
    <property type="nucleotide sequence ID" value="NZ_LRFC01000038.1"/>
</dbReference>
<evidence type="ECO:0000256" key="1">
    <source>
        <dbReference type="SAM" id="Coils"/>
    </source>
</evidence>